<keyword evidence="2" id="KW-1185">Reference proteome</keyword>
<dbReference type="InterPro" id="IPR017850">
    <property type="entry name" value="Alkaline_phosphatase_core_sf"/>
</dbReference>
<evidence type="ECO:0000313" key="2">
    <source>
        <dbReference type="Proteomes" id="UP000187209"/>
    </source>
</evidence>
<comment type="caution">
    <text evidence="1">The sequence shown here is derived from an EMBL/GenBank/DDBJ whole genome shotgun (WGS) entry which is preliminary data.</text>
</comment>
<name>A0A1R2B737_9CILI</name>
<dbReference type="PANTHER" id="PTHR10974:SF1">
    <property type="entry name" value="FI08016P-RELATED"/>
    <property type="match status" value="1"/>
</dbReference>
<dbReference type="SUPFAM" id="SSF53649">
    <property type="entry name" value="Alkaline phosphatase-like"/>
    <property type="match status" value="1"/>
</dbReference>
<dbReference type="AlphaFoldDB" id="A0A1R2B737"/>
<dbReference type="Gene3D" id="3.40.720.10">
    <property type="entry name" value="Alkaline Phosphatase, subunit A"/>
    <property type="match status" value="1"/>
</dbReference>
<gene>
    <name evidence="1" type="ORF">SteCoe_28972</name>
</gene>
<accession>A0A1R2B737</accession>
<evidence type="ECO:0000313" key="1">
    <source>
        <dbReference type="EMBL" id="OMJ72556.1"/>
    </source>
</evidence>
<dbReference type="EMBL" id="MPUH01000891">
    <property type="protein sequence ID" value="OMJ72556.1"/>
    <property type="molecule type" value="Genomic_DNA"/>
</dbReference>
<sequence length="787" mass="91200">MKPLLLVTIFILIAAFLYIINVYAIINYFDIEKVQVSNPIYSDDLPIKVIIQSIPKTNETVFEIKNKLSLNRKNKPFASNNKSCIPIYYGISPEHDLMYFKPKKKFSCPSLKSQAKLQFTSNTTKLTCPNTGSIYIGGSISEEYYGSYGFFDYWRPYQGEVFSPTSEFAYAKCNNENLAILRNKYNSTSANRAKSITETISKSKNLSDTRPLSVMVLILDSLSRQNFYRFLEQTKKLFEEYLLTDKFYLYDFMLNNAEDSTTVPNLSALLTGYRIDYFDQFNLSLKIKTDWPKFEALQNKTALWKYFERQGFVTMFLGETSNNFLSKITGNKILTDHVVANFWRVAAKSTKFKEFAVGNQCIGSMPPHEYSLKYIKEFFTNYKGINRFAYAQINTAHEETCTRISTIDKPLSNMISDTLEFANTNNEDFIMIVAGDHGRYYKALTLESFSEKMLPVHFLIASKSIIEKFNVDQNLVINENMLISRLDWYATIKHMANFPYMTGPPTNIEMQEFYDALPEQRGKDIFFEKLDEKRNCKSLGISDKACLCDKGTFTNEPISSEFKNIVSKTVTNLNILIKTGNLEKKCKLITDYQISEILKIVKPSKENLENYFIKLLVPDTIFDEYENSENITHNIDIQIYVPYKDALKYNYNKNSVLSRRTELLNSINKELETSIKTVYDVVLYLAYEEIIKPKINTNLINNVCIPEIKKIIVEGQNENSCSKVCEVRKYFCINKILSVDTLDFIEKKYLDSEGKYKEFKKEIQGNYKQKCERIFSYSSILCECFSS</sequence>
<dbReference type="OrthoDB" id="413313at2759"/>
<dbReference type="GO" id="GO:0005615">
    <property type="term" value="C:extracellular space"/>
    <property type="evidence" value="ECO:0007669"/>
    <property type="project" value="TreeGrafter"/>
</dbReference>
<proteinExistence type="predicted"/>
<protein>
    <submittedName>
        <fullName evidence="1">Uncharacterized protein</fullName>
    </submittedName>
</protein>
<dbReference type="PANTHER" id="PTHR10974">
    <property type="entry name" value="FI08016P-RELATED"/>
    <property type="match status" value="1"/>
</dbReference>
<organism evidence="1 2">
    <name type="scientific">Stentor coeruleus</name>
    <dbReference type="NCBI Taxonomy" id="5963"/>
    <lineage>
        <taxon>Eukaryota</taxon>
        <taxon>Sar</taxon>
        <taxon>Alveolata</taxon>
        <taxon>Ciliophora</taxon>
        <taxon>Postciliodesmatophora</taxon>
        <taxon>Heterotrichea</taxon>
        <taxon>Heterotrichida</taxon>
        <taxon>Stentoridae</taxon>
        <taxon>Stentor</taxon>
    </lineage>
</organism>
<reference evidence="1 2" key="1">
    <citation type="submission" date="2016-11" db="EMBL/GenBank/DDBJ databases">
        <title>The macronuclear genome of Stentor coeruleus: a giant cell with tiny introns.</title>
        <authorList>
            <person name="Slabodnick M."/>
            <person name="Ruby J.G."/>
            <person name="Reiff S.B."/>
            <person name="Swart E.C."/>
            <person name="Gosai S."/>
            <person name="Prabakaran S."/>
            <person name="Witkowska E."/>
            <person name="Larue G.E."/>
            <person name="Fisher S."/>
            <person name="Freeman R.M."/>
            <person name="Gunawardena J."/>
            <person name="Chu W."/>
            <person name="Stover N.A."/>
            <person name="Gregory B.D."/>
            <person name="Nowacki M."/>
            <person name="Derisi J."/>
            <person name="Roy S.W."/>
            <person name="Marshall W.F."/>
            <person name="Sood P."/>
        </authorList>
    </citation>
    <scope>NUCLEOTIDE SEQUENCE [LARGE SCALE GENOMIC DNA]</scope>
    <source>
        <strain evidence="1">WM001</strain>
    </source>
</reference>
<dbReference type="Pfam" id="PF02995">
    <property type="entry name" value="DUF229"/>
    <property type="match status" value="1"/>
</dbReference>
<dbReference type="InterPro" id="IPR004245">
    <property type="entry name" value="DUF229"/>
</dbReference>
<dbReference type="Proteomes" id="UP000187209">
    <property type="component" value="Unassembled WGS sequence"/>
</dbReference>